<gene>
    <name evidence="2" type="ORF">DFP72DRAFT_1014157</name>
</gene>
<accession>A0A8H6LZ92</accession>
<protein>
    <submittedName>
        <fullName evidence="2">Uncharacterized protein</fullName>
    </submittedName>
</protein>
<proteinExistence type="predicted"/>
<reference evidence="2 3" key="1">
    <citation type="submission" date="2020-07" db="EMBL/GenBank/DDBJ databases">
        <title>Comparative genomics of pyrophilous fungi reveals a link between fire events and developmental genes.</title>
        <authorList>
            <consortium name="DOE Joint Genome Institute"/>
            <person name="Steindorff A.S."/>
            <person name="Carver A."/>
            <person name="Calhoun S."/>
            <person name="Stillman K."/>
            <person name="Liu H."/>
            <person name="Lipzen A."/>
            <person name="Pangilinan J."/>
            <person name="Labutti K."/>
            <person name="Bruns T.D."/>
            <person name="Grigoriev I.V."/>
        </authorList>
    </citation>
    <scope>NUCLEOTIDE SEQUENCE [LARGE SCALE GENOMIC DNA]</scope>
    <source>
        <strain evidence="2 3">CBS 144469</strain>
    </source>
</reference>
<dbReference type="AlphaFoldDB" id="A0A8H6LZ92"/>
<evidence type="ECO:0000256" key="1">
    <source>
        <dbReference type="SAM" id="MobiDB-lite"/>
    </source>
</evidence>
<evidence type="ECO:0000313" key="3">
    <source>
        <dbReference type="Proteomes" id="UP000521943"/>
    </source>
</evidence>
<dbReference type="EMBL" id="JACGCI010000062">
    <property type="protein sequence ID" value="KAF6749583.1"/>
    <property type="molecule type" value="Genomic_DNA"/>
</dbReference>
<organism evidence="2 3">
    <name type="scientific">Ephemerocybe angulata</name>
    <dbReference type="NCBI Taxonomy" id="980116"/>
    <lineage>
        <taxon>Eukaryota</taxon>
        <taxon>Fungi</taxon>
        <taxon>Dikarya</taxon>
        <taxon>Basidiomycota</taxon>
        <taxon>Agaricomycotina</taxon>
        <taxon>Agaricomycetes</taxon>
        <taxon>Agaricomycetidae</taxon>
        <taxon>Agaricales</taxon>
        <taxon>Agaricineae</taxon>
        <taxon>Psathyrellaceae</taxon>
        <taxon>Ephemerocybe</taxon>
    </lineage>
</organism>
<feature type="region of interest" description="Disordered" evidence="1">
    <location>
        <begin position="477"/>
        <end position="560"/>
    </location>
</feature>
<evidence type="ECO:0000313" key="2">
    <source>
        <dbReference type="EMBL" id="KAF6749583.1"/>
    </source>
</evidence>
<comment type="caution">
    <text evidence="2">The sequence shown here is derived from an EMBL/GenBank/DDBJ whole genome shotgun (WGS) entry which is preliminary data.</text>
</comment>
<feature type="compositionally biased region" description="Basic residues" evidence="1">
    <location>
        <begin position="484"/>
        <end position="498"/>
    </location>
</feature>
<keyword evidence="3" id="KW-1185">Reference proteome</keyword>
<sequence>MPEAPEVFSFLRKVQRVIEKEKTMSAGPAGAAQTEPEARLVMFPRVFAVGTQSKAYSSISLDDSRFDHTLEPAGVIPDICSHWDLVKAKSNSCTYLVDRALAPGPLLAAIRGKCLVLAAGHHAITISFGLEACLYVVSLSDFYAILQGDCPGPNEDTDKAAELRSFKLPPHLIEPGSEVGGIGHCVNIFCAFLMKQHAVILTDFSRLVRLRVISRSAPWMAKDLEVGTEWWENVLWREFPDGPDWLRLLSQSGPLALCGSPSARSSSKHSEPITKSITTSRAMAFGGFGRHLANDFLFTVAIHPGMSAYAVCSDKAMWVRLRNGILPFMKTWRSKEFISRCLNDTNSLNPFAFNHASNMHYLSTYTKVYKKKYVRVGSELYSLYAQLGYLDSSHTIGQPYFGPMATASVDRYCDLEVHMDCVKKLEVYTAIVALPPKPDMWYTIPSNTWTDIQDKGNATTVGPASFREVIQNKLKANSEAMKPKPGRPAKVKTGKRGRPTTTHSASKYMRKHSNQTAISRSRKVDTADESEDEAGGNGVIVSSGTSPIKTRAARRNMLQI</sequence>
<dbReference type="Proteomes" id="UP000521943">
    <property type="component" value="Unassembled WGS sequence"/>
</dbReference>
<dbReference type="OrthoDB" id="3061861at2759"/>
<name>A0A8H6LZ92_9AGAR</name>